<keyword evidence="7" id="KW-0809">Transit peptide</keyword>
<gene>
    <name evidence="16" type="ORF">K461DRAFT_51713</name>
</gene>
<evidence type="ECO:0000256" key="10">
    <source>
        <dbReference type="ARBA" id="ARBA00023128"/>
    </source>
</evidence>
<keyword evidence="6 13" id="KW-0999">Mitochondrion inner membrane</keyword>
<evidence type="ECO:0000256" key="11">
    <source>
        <dbReference type="ARBA" id="ARBA00023136"/>
    </source>
</evidence>
<comment type="function">
    <text evidence="12">Component of the MICOS complex, a large protein complex of the mitochondrial inner membrane that plays crucial roles in the maintenance of crista junctions, inner membrane architecture, and formation of contact sites to the outer membrane. Plays a role in keeping cristae membranes connected to the inner boundary membrane. Also promotes protein import via the mitochondrial intermembrane space assembly (MIA) pathway.</text>
</comment>
<keyword evidence="17" id="KW-1185">Reference proteome</keyword>
<feature type="compositionally biased region" description="Low complexity" evidence="15">
    <location>
        <begin position="262"/>
        <end position="285"/>
    </location>
</feature>
<keyword evidence="9 14" id="KW-0175">Coiled coil</keyword>
<evidence type="ECO:0000256" key="8">
    <source>
        <dbReference type="ARBA" id="ARBA00022989"/>
    </source>
</evidence>
<dbReference type="Proteomes" id="UP000799439">
    <property type="component" value="Unassembled WGS sequence"/>
</dbReference>
<sequence length="695" mass="75231">MLRAPLARSRLVAIRPSYGLATAQWQINRPRYFADTKKPDQTVLPGTQSNLAATSTTPPALSPTPPPPTEPLVVPPTPPKPEDVQAGVPPTTVSGTGPTIALPPPPKKKSGRLRRFFTTLLVLGTLGYAGGVYYSLVNDNFHDFFTEYVPGGEDAVAYFEEREFRKRFPTRPVDVKSYPQVRGESKVTVTKQSGVTARAASKDNTSDLGKSGRHSSAKGDSEPAGSQKRGDESSKLASKNDAKTQPKKESAEQKSSEPAAQSTGPTPATSPETSSSLTSSPSSTTSLIDHVAVPNAAEPVVQAAVKMVNDLITAINNDPNATKYGTTLAQAKTQLSSIIESISTLKQQIQHDAEEKVSNAHQQFDTAAKELVSRLEREMQEQELRWREEYESEREKISQSYQSKLSAELSSAEKLAEQRTQNALLEQQIALQRSFGRQVQDRVETERSGRLGKLEALSSSVEELERLTADWNSVISSNLATQHLHVALESVRAAIARYDHPTPFVSELSALKELANSNSVVDAAIASIPPAAYQRGLPSPAHLIDRFRRVATEVRKASLLPEDAGVASHAASAVLSRFVFSKKSEGLPAGDDVEAVLTRTEVLLEEGDLDGAAREMNGLHGWAGVLSRDWVGECRRVLETRQALDVSTSLPFSSMDDGLIQNRSLLLKPGCRVCSSSKAGTRFHCVTTAKTHSKG</sequence>
<feature type="coiled-coil region" evidence="14">
    <location>
        <begin position="328"/>
        <end position="385"/>
    </location>
</feature>
<feature type="region of interest" description="Disordered" evidence="15">
    <location>
        <begin position="179"/>
        <end position="285"/>
    </location>
</feature>
<name>A0A9P4IS51_9PEZI</name>
<dbReference type="PANTHER" id="PTHR15415:SF7">
    <property type="entry name" value="MICOS COMPLEX SUBUNIT MIC60"/>
    <property type="match status" value="1"/>
</dbReference>
<comment type="subunit">
    <text evidence="3 13">Component of the mitochondrial contact site and cristae organizing system (MICOS) complex.</text>
</comment>
<dbReference type="OrthoDB" id="10261039at2759"/>
<evidence type="ECO:0000256" key="12">
    <source>
        <dbReference type="ARBA" id="ARBA00025571"/>
    </source>
</evidence>
<feature type="compositionally biased region" description="Basic and acidic residues" evidence="15">
    <location>
        <begin position="228"/>
        <end position="255"/>
    </location>
</feature>
<dbReference type="GO" id="GO:0042407">
    <property type="term" value="P:cristae formation"/>
    <property type="evidence" value="ECO:0007669"/>
    <property type="project" value="TreeGrafter"/>
</dbReference>
<dbReference type="PANTHER" id="PTHR15415">
    <property type="entry name" value="MITOFILIN"/>
    <property type="match status" value="1"/>
</dbReference>
<evidence type="ECO:0000256" key="2">
    <source>
        <dbReference type="ARBA" id="ARBA00010877"/>
    </source>
</evidence>
<comment type="caution">
    <text evidence="16">The sequence shown here is derived from an EMBL/GenBank/DDBJ whole genome shotgun (WGS) entry which is preliminary data.</text>
</comment>
<evidence type="ECO:0000256" key="5">
    <source>
        <dbReference type="ARBA" id="ARBA00022692"/>
    </source>
</evidence>
<evidence type="ECO:0000256" key="15">
    <source>
        <dbReference type="SAM" id="MobiDB-lite"/>
    </source>
</evidence>
<evidence type="ECO:0000256" key="4">
    <source>
        <dbReference type="ARBA" id="ARBA00018116"/>
    </source>
</evidence>
<keyword evidence="11 13" id="KW-0472">Membrane</keyword>
<dbReference type="EMBL" id="ML996092">
    <property type="protein sequence ID" value="KAF2148696.1"/>
    <property type="molecule type" value="Genomic_DNA"/>
</dbReference>
<evidence type="ECO:0000256" key="7">
    <source>
        <dbReference type="ARBA" id="ARBA00022946"/>
    </source>
</evidence>
<feature type="compositionally biased region" description="Pro residues" evidence="15">
    <location>
        <begin position="60"/>
        <end position="79"/>
    </location>
</feature>
<feature type="region of interest" description="Disordered" evidence="15">
    <location>
        <begin position="37"/>
        <end position="108"/>
    </location>
</feature>
<feature type="transmembrane region" description="Helical" evidence="13">
    <location>
        <begin position="116"/>
        <end position="136"/>
    </location>
</feature>
<evidence type="ECO:0000256" key="9">
    <source>
        <dbReference type="ARBA" id="ARBA00023054"/>
    </source>
</evidence>
<dbReference type="Pfam" id="PF09731">
    <property type="entry name" value="Mitofilin"/>
    <property type="match status" value="1"/>
</dbReference>
<comment type="similarity">
    <text evidence="2 13">Belongs to the MICOS complex subunit Mic60 family.</text>
</comment>
<evidence type="ECO:0000313" key="16">
    <source>
        <dbReference type="EMBL" id="KAF2148696.1"/>
    </source>
</evidence>
<evidence type="ECO:0000313" key="17">
    <source>
        <dbReference type="Proteomes" id="UP000799439"/>
    </source>
</evidence>
<keyword evidence="5 13" id="KW-0812">Transmembrane</keyword>
<dbReference type="AlphaFoldDB" id="A0A9P4IS51"/>
<evidence type="ECO:0000256" key="3">
    <source>
        <dbReference type="ARBA" id="ARBA00011875"/>
    </source>
</evidence>
<evidence type="ECO:0000256" key="1">
    <source>
        <dbReference type="ARBA" id="ARBA00004434"/>
    </source>
</evidence>
<accession>A0A9P4IS51</accession>
<dbReference type="GO" id="GO:0061617">
    <property type="term" value="C:MICOS complex"/>
    <property type="evidence" value="ECO:0007669"/>
    <property type="project" value="TreeGrafter"/>
</dbReference>
<evidence type="ECO:0000256" key="13">
    <source>
        <dbReference type="RuleBase" id="RU363000"/>
    </source>
</evidence>
<keyword evidence="10 13" id="KW-0496">Mitochondrion</keyword>
<evidence type="ECO:0000256" key="14">
    <source>
        <dbReference type="SAM" id="Coils"/>
    </source>
</evidence>
<comment type="subcellular location">
    <subcellularLocation>
        <location evidence="1 13">Mitochondrion inner membrane</location>
        <topology evidence="1 13">Single-pass membrane protein</topology>
    </subcellularLocation>
</comment>
<reference evidence="16" key="1">
    <citation type="journal article" date="2020" name="Stud. Mycol.">
        <title>101 Dothideomycetes genomes: a test case for predicting lifestyles and emergence of pathogens.</title>
        <authorList>
            <person name="Haridas S."/>
            <person name="Albert R."/>
            <person name="Binder M."/>
            <person name="Bloem J."/>
            <person name="Labutti K."/>
            <person name="Salamov A."/>
            <person name="Andreopoulos B."/>
            <person name="Baker S."/>
            <person name="Barry K."/>
            <person name="Bills G."/>
            <person name="Bluhm B."/>
            <person name="Cannon C."/>
            <person name="Castanera R."/>
            <person name="Culley D."/>
            <person name="Daum C."/>
            <person name="Ezra D."/>
            <person name="Gonzalez J."/>
            <person name="Henrissat B."/>
            <person name="Kuo A."/>
            <person name="Liang C."/>
            <person name="Lipzen A."/>
            <person name="Lutzoni F."/>
            <person name="Magnuson J."/>
            <person name="Mondo S."/>
            <person name="Nolan M."/>
            <person name="Ohm R."/>
            <person name="Pangilinan J."/>
            <person name="Park H.-J."/>
            <person name="Ramirez L."/>
            <person name="Alfaro M."/>
            <person name="Sun H."/>
            <person name="Tritt A."/>
            <person name="Yoshinaga Y."/>
            <person name="Zwiers L.-H."/>
            <person name="Turgeon B."/>
            <person name="Goodwin S."/>
            <person name="Spatafora J."/>
            <person name="Crous P."/>
            <person name="Grigoriev I."/>
        </authorList>
    </citation>
    <scope>NUCLEOTIDE SEQUENCE</scope>
    <source>
        <strain evidence="16">CBS 260.36</strain>
    </source>
</reference>
<protein>
    <recommendedName>
        <fullName evidence="4 13">MICOS complex subunit MIC60</fullName>
    </recommendedName>
    <alternativeName>
        <fullName evidence="13">Mitofilin</fullName>
    </alternativeName>
</protein>
<proteinExistence type="inferred from homology"/>
<organism evidence="16 17">
    <name type="scientific">Myriangium duriaei CBS 260.36</name>
    <dbReference type="NCBI Taxonomy" id="1168546"/>
    <lineage>
        <taxon>Eukaryota</taxon>
        <taxon>Fungi</taxon>
        <taxon>Dikarya</taxon>
        <taxon>Ascomycota</taxon>
        <taxon>Pezizomycotina</taxon>
        <taxon>Dothideomycetes</taxon>
        <taxon>Dothideomycetidae</taxon>
        <taxon>Myriangiales</taxon>
        <taxon>Myriangiaceae</taxon>
        <taxon>Myriangium</taxon>
    </lineage>
</organism>
<dbReference type="InterPro" id="IPR019133">
    <property type="entry name" value="MIC60"/>
</dbReference>
<keyword evidence="8 13" id="KW-1133">Transmembrane helix</keyword>
<evidence type="ECO:0000256" key="6">
    <source>
        <dbReference type="ARBA" id="ARBA00022792"/>
    </source>
</evidence>
<feature type="compositionally biased region" description="Low complexity" evidence="15">
    <location>
        <begin position="87"/>
        <end position="99"/>
    </location>
</feature>